<dbReference type="Pfam" id="PF10103">
    <property type="entry name" value="Zincin_2"/>
    <property type="match status" value="1"/>
</dbReference>
<evidence type="ECO:0008006" key="3">
    <source>
        <dbReference type="Google" id="ProtNLM"/>
    </source>
</evidence>
<proteinExistence type="predicted"/>
<evidence type="ECO:0000313" key="1">
    <source>
        <dbReference type="EMBL" id="RRD50756.1"/>
    </source>
</evidence>
<evidence type="ECO:0000313" key="2">
    <source>
        <dbReference type="Proteomes" id="UP000280935"/>
    </source>
</evidence>
<dbReference type="PANTHER" id="PTHR39420:SF1">
    <property type="entry name" value="HYDROLASE"/>
    <property type="match status" value="1"/>
</dbReference>
<dbReference type="Proteomes" id="UP000280935">
    <property type="component" value="Unassembled WGS sequence"/>
</dbReference>
<dbReference type="OrthoDB" id="142939at2"/>
<dbReference type="Gene3D" id="1.20.150.30">
    <property type="entry name" value="Zincin-like metallopeptidase, N-terminal domain"/>
    <property type="match status" value="1"/>
</dbReference>
<comment type="caution">
    <text evidence="1">The sequence shown here is derived from an EMBL/GenBank/DDBJ whole genome shotgun (WGS) entry which is preliminary data.</text>
</comment>
<dbReference type="InterPro" id="IPR018766">
    <property type="entry name" value="Zinicin_2"/>
</dbReference>
<dbReference type="EMBL" id="RQYT01000004">
    <property type="protein sequence ID" value="RRD50756.1"/>
    <property type="molecule type" value="Genomic_DNA"/>
</dbReference>
<gene>
    <name evidence="1" type="ORF">EII35_03225</name>
</gene>
<accession>A0A3P1WXI3</accession>
<sequence>MNRRPHIAWPVALRVAGLLGDPGPAIPRPAALRTVAALRVSARRAGELVVERAGIGGGPAGDVVVVDRPGWVRLAGGMTAEMLARLPGVERPDGVLKRLVGLGYGTVAGAVLAVMGRGMLGQFDPLHGRLVLLAPSIVEVQRRWGLVPDDLHLWVGLHEQTHAVQFSAAPWLLGHLEERMLDLLGDDPAVAEMASGLLAGRGLGSVMLSATGQARLAELVAAMSFLEGHADFVTETVARDHIPTAGALAAAFRRSEPARGWRRFIGGLDKAAQYRMGLGFCRRVAEQAGAEALGAAFEEPGWLPGPEEIADPRAWLRRVHGQA</sequence>
<dbReference type="AlphaFoldDB" id="A0A3P1WXI3"/>
<reference evidence="1 2" key="1">
    <citation type="submission" date="2018-11" db="EMBL/GenBank/DDBJ databases">
        <title>Genomes From Bacteria Associated with the Canine Oral Cavity: a Test Case for Automated Genome-Based Taxonomic Assignment.</title>
        <authorList>
            <person name="Coil D.A."/>
            <person name="Jospin G."/>
            <person name="Darling A.E."/>
            <person name="Wallis C."/>
            <person name="Davis I.J."/>
            <person name="Harris S."/>
            <person name="Eisen J.A."/>
            <person name="Holcombe L.J."/>
            <person name="O'Flynn C."/>
        </authorList>
    </citation>
    <scope>NUCLEOTIDE SEQUENCE [LARGE SCALE GENOMIC DNA]</scope>
    <source>
        <strain evidence="1 2">OH2822_COT-296</strain>
    </source>
</reference>
<dbReference type="SUPFAM" id="SSF55486">
    <property type="entry name" value="Metalloproteases ('zincins'), catalytic domain"/>
    <property type="match status" value="1"/>
</dbReference>
<dbReference type="InterPro" id="IPR022454">
    <property type="entry name" value="CHP03883_F420-assoc"/>
</dbReference>
<dbReference type="NCBIfam" id="TIGR03624">
    <property type="entry name" value="putative hydrolase"/>
    <property type="match status" value="1"/>
</dbReference>
<dbReference type="RefSeq" id="WP_125227028.1">
    <property type="nucleotide sequence ID" value="NZ_RQYT01000004.1"/>
</dbReference>
<name>A0A3P1WXI3_9ACTN</name>
<dbReference type="InterPro" id="IPR042271">
    <property type="entry name" value="Zinicin_2_N"/>
</dbReference>
<dbReference type="PANTHER" id="PTHR39420">
    <property type="match status" value="1"/>
</dbReference>
<dbReference type="NCBIfam" id="TIGR03883">
    <property type="entry name" value="DUF2342_F420"/>
    <property type="match status" value="1"/>
</dbReference>
<protein>
    <recommendedName>
        <fullName evidence="3">Coenzyme F420 biosynthesis-associated protein</fullName>
    </recommendedName>
</protein>
<organism evidence="1 2">
    <name type="scientific">Arachnia propionica</name>
    <dbReference type="NCBI Taxonomy" id="1750"/>
    <lineage>
        <taxon>Bacteria</taxon>
        <taxon>Bacillati</taxon>
        <taxon>Actinomycetota</taxon>
        <taxon>Actinomycetes</taxon>
        <taxon>Propionibacteriales</taxon>
        <taxon>Propionibacteriaceae</taxon>
        <taxon>Arachnia</taxon>
    </lineage>
</organism>